<dbReference type="PRINTS" id="PR00119">
    <property type="entry name" value="CATATPASE"/>
</dbReference>
<dbReference type="InterPro" id="IPR023214">
    <property type="entry name" value="HAD_sf"/>
</dbReference>
<proteinExistence type="predicted"/>
<dbReference type="GeneID" id="25336793"/>
<dbReference type="GO" id="GO:0016791">
    <property type="term" value="F:phosphatase activity"/>
    <property type="evidence" value="ECO:0007669"/>
    <property type="project" value="TreeGrafter"/>
</dbReference>
<dbReference type="Pfam" id="PF08282">
    <property type="entry name" value="Hydrolase_3"/>
    <property type="match status" value="2"/>
</dbReference>
<feature type="signal peptide" evidence="1">
    <location>
        <begin position="1"/>
        <end position="23"/>
    </location>
</feature>
<protein>
    <submittedName>
        <fullName evidence="2">Cof-like hydrolase, HAD-superfamily, subfamily IIB, related</fullName>
    </submittedName>
</protein>
<dbReference type="OrthoDB" id="27226at2759"/>
<evidence type="ECO:0000313" key="3">
    <source>
        <dbReference type="Proteomes" id="UP000030763"/>
    </source>
</evidence>
<dbReference type="VEuPathDB" id="ToxoDB:EMWEY_00028070"/>
<name>U6M1P8_EIMMA</name>
<dbReference type="RefSeq" id="XP_013333663.1">
    <property type="nucleotide sequence ID" value="XM_013478209.1"/>
</dbReference>
<reference evidence="2" key="2">
    <citation type="submission" date="2013-10" db="EMBL/GenBank/DDBJ databases">
        <authorList>
            <person name="Aslett M."/>
        </authorList>
    </citation>
    <scope>NUCLEOTIDE SEQUENCE [LARGE SCALE GENOMIC DNA]</scope>
    <source>
        <strain evidence="2">Weybridge</strain>
    </source>
</reference>
<reference evidence="2" key="1">
    <citation type="submission" date="2013-10" db="EMBL/GenBank/DDBJ databases">
        <title>Genomic analysis of the causative agents of coccidiosis in chickens.</title>
        <authorList>
            <person name="Reid A.J."/>
            <person name="Blake D."/>
            <person name="Billington K."/>
            <person name="Browne H."/>
            <person name="Dunn M."/>
            <person name="Hung S."/>
            <person name="Kawahara F."/>
            <person name="Miranda-Saavedra D."/>
            <person name="Mourier T."/>
            <person name="Nagra H."/>
            <person name="Otto T.D."/>
            <person name="Rawlings N."/>
            <person name="Sanchez A."/>
            <person name="Sanders M."/>
            <person name="Subramaniam C."/>
            <person name="Tay Y."/>
            <person name="Dear P."/>
            <person name="Doerig C."/>
            <person name="Gruber A."/>
            <person name="Parkinson J."/>
            <person name="Shirley M."/>
            <person name="Wan K.L."/>
            <person name="Berriman M."/>
            <person name="Tomley F."/>
            <person name="Pain A."/>
        </authorList>
    </citation>
    <scope>NUCLEOTIDE SEQUENCE [LARGE SCALE GENOMIC DNA]</scope>
    <source>
        <strain evidence="2">Weybridge</strain>
    </source>
</reference>
<dbReference type="PANTHER" id="PTHR10000:SF8">
    <property type="entry name" value="HAD SUPERFAMILY HYDROLASE-LIKE, TYPE 3"/>
    <property type="match status" value="1"/>
</dbReference>
<feature type="chain" id="PRO_5004673224" evidence="1">
    <location>
        <begin position="24"/>
        <end position="299"/>
    </location>
</feature>
<sequence length="299" mass="32284">MALRRVLLCLSLALGSLFGPAISVSVQKTHFPHRDRPIRLIVVDVDGTLTTGEGVFSTRNIEGFKRAKELGIEIAFATGKDPKATEDVIGSDTLQEIGYFGFPGVFVNGAYVVDRDGDIIADGPLTKGQKERLLRSFSAHGLDNVSFGKTPPGPVLGTRDDTYTGQYRAVVRDDPSKLDAVLPPLREEFGGEIGFTRWADRAFSAHRAEFTKGTGLLQLSSRLNIDCEDVLALGNADNDLPMFKEAGVAVCVGDGDDVAKEAADYITVNSSEGALSAVLQEIEKLGYYPHKPEQPEKAQ</sequence>
<dbReference type="Gene3D" id="3.30.1240.10">
    <property type="match status" value="1"/>
</dbReference>
<evidence type="ECO:0000313" key="2">
    <source>
        <dbReference type="EMBL" id="CDJ57013.1"/>
    </source>
</evidence>
<dbReference type="AlphaFoldDB" id="U6M1P8"/>
<dbReference type="PANTHER" id="PTHR10000">
    <property type="entry name" value="PHOSPHOSERINE PHOSPHATASE"/>
    <property type="match status" value="1"/>
</dbReference>
<dbReference type="Gene3D" id="3.40.50.1000">
    <property type="entry name" value="HAD superfamily/HAD-like"/>
    <property type="match status" value="2"/>
</dbReference>
<organism evidence="2 3">
    <name type="scientific">Eimeria maxima</name>
    <name type="common">Coccidian parasite</name>
    <dbReference type="NCBI Taxonomy" id="5804"/>
    <lineage>
        <taxon>Eukaryota</taxon>
        <taxon>Sar</taxon>
        <taxon>Alveolata</taxon>
        <taxon>Apicomplexa</taxon>
        <taxon>Conoidasida</taxon>
        <taxon>Coccidia</taxon>
        <taxon>Eucoccidiorida</taxon>
        <taxon>Eimeriorina</taxon>
        <taxon>Eimeriidae</taxon>
        <taxon>Eimeria</taxon>
    </lineage>
</organism>
<accession>U6M1P8</accession>
<keyword evidence="2" id="KW-0378">Hydrolase</keyword>
<dbReference type="EMBL" id="HG719198">
    <property type="protein sequence ID" value="CDJ57013.1"/>
    <property type="molecule type" value="Genomic_DNA"/>
</dbReference>
<evidence type="ECO:0000256" key="1">
    <source>
        <dbReference type="SAM" id="SignalP"/>
    </source>
</evidence>
<dbReference type="SUPFAM" id="SSF56784">
    <property type="entry name" value="HAD-like"/>
    <property type="match status" value="1"/>
</dbReference>
<dbReference type="Proteomes" id="UP000030763">
    <property type="component" value="Unassembled WGS sequence"/>
</dbReference>
<dbReference type="GO" id="GO:0000287">
    <property type="term" value="F:magnesium ion binding"/>
    <property type="evidence" value="ECO:0007669"/>
    <property type="project" value="TreeGrafter"/>
</dbReference>
<dbReference type="InterPro" id="IPR036412">
    <property type="entry name" value="HAD-like_sf"/>
</dbReference>
<dbReference type="GO" id="GO:0005829">
    <property type="term" value="C:cytosol"/>
    <property type="evidence" value="ECO:0007669"/>
    <property type="project" value="TreeGrafter"/>
</dbReference>
<keyword evidence="3" id="KW-1185">Reference proteome</keyword>
<keyword evidence="1" id="KW-0732">Signal</keyword>
<dbReference type="OMA" id="GHENAES"/>
<gene>
    <name evidence="2" type="ORF">EMWEY_00028070</name>
</gene>